<sequence length="305" mass="35175">MENATGLRRTHCLSFDIEEHFQVAAFDSPARRRQWPLLESRVERNTEKILECLEAHQVRATMFVLGWVAEKCPQLVRRMAEAGHEIASHGYGHDLITVLTKEQFREDIKRAKAVLEDVTGMPVLGYRAPTFTITQETLWALPILLEEGYAYDSSVFPVYHDQYGIPGANPSPHLLSTHSGTLWEVPPSTCKLGWTRLPVAGGGYFRFFPFWLLVSLMRKVEREGESLVFYLHPWEFDQDQPRMTGPFRSRLRHYFNLNKTEDRFRRLLGEFSFAPIRESLPMIGRLYQHPAHDPSGVFCTLPTLA</sequence>
<name>A0ABU3K6D1_9BACT</name>
<dbReference type="NCBIfam" id="TIGR03006">
    <property type="entry name" value="pepcterm_polyde"/>
    <property type="match status" value="1"/>
</dbReference>
<gene>
    <name evidence="2" type="ORF">PPG34_06460</name>
</gene>
<dbReference type="Gene3D" id="3.20.20.370">
    <property type="entry name" value="Glycoside hydrolase/deacetylase"/>
    <property type="match status" value="1"/>
</dbReference>
<organism evidence="2 3">
    <name type="scientific">Candidatus Nitronereus thalassa</name>
    <dbReference type="NCBI Taxonomy" id="3020898"/>
    <lineage>
        <taxon>Bacteria</taxon>
        <taxon>Pseudomonadati</taxon>
        <taxon>Nitrospirota</taxon>
        <taxon>Nitrospiria</taxon>
        <taxon>Nitrospirales</taxon>
        <taxon>Nitrospiraceae</taxon>
        <taxon>Candidatus Nitronereus</taxon>
    </lineage>
</organism>
<dbReference type="PANTHER" id="PTHR47561:SF1">
    <property type="entry name" value="POLYSACCHARIDE DEACETYLASE FAMILY PROTEIN (AFU_ORTHOLOGUE AFUA_6G05030)"/>
    <property type="match status" value="1"/>
</dbReference>
<comment type="caution">
    <text evidence="2">The sequence shown here is derived from an EMBL/GenBank/DDBJ whole genome shotgun (WGS) entry which is preliminary data.</text>
</comment>
<dbReference type="InterPro" id="IPR002509">
    <property type="entry name" value="NODB_dom"/>
</dbReference>
<evidence type="ECO:0000259" key="1">
    <source>
        <dbReference type="PROSITE" id="PS51677"/>
    </source>
</evidence>
<dbReference type="EMBL" id="JAQOUE010000001">
    <property type="protein sequence ID" value="MDT7041989.1"/>
    <property type="molecule type" value="Genomic_DNA"/>
</dbReference>
<protein>
    <submittedName>
        <fullName evidence="2">DUF3473 domain-containing protein</fullName>
    </submittedName>
</protein>
<dbReference type="InterPro" id="IPR011330">
    <property type="entry name" value="Glyco_hydro/deAcase_b/a-brl"/>
</dbReference>
<evidence type="ECO:0000313" key="2">
    <source>
        <dbReference type="EMBL" id="MDT7041989.1"/>
    </source>
</evidence>
<dbReference type="InterPro" id="IPR045235">
    <property type="entry name" value="PuuE_HpPgdA-like"/>
</dbReference>
<dbReference type="InterPro" id="IPR022560">
    <property type="entry name" value="DUF3473"/>
</dbReference>
<dbReference type="PANTHER" id="PTHR47561">
    <property type="entry name" value="POLYSACCHARIDE DEACETYLASE FAMILY PROTEIN (AFU_ORTHOLOGUE AFUA_6G05030)"/>
    <property type="match status" value="1"/>
</dbReference>
<dbReference type="RefSeq" id="WP_313832340.1">
    <property type="nucleotide sequence ID" value="NZ_JAQOUE010000001.1"/>
</dbReference>
<reference evidence="2 3" key="1">
    <citation type="journal article" date="2023" name="ISME J.">
        <title>Cultivation and genomic characterization of novel and ubiquitous marine nitrite-oxidizing bacteria from the Nitrospirales.</title>
        <authorList>
            <person name="Mueller A.J."/>
            <person name="Daebeler A."/>
            <person name="Herbold C.W."/>
            <person name="Kirkegaard R.H."/>
            <person name="Daims H."/>
        </authorList>
    </citation>
    <scope>NUCLEOTIDE SEQUENCE [LARGE SCALE GENOMIC DNA]</scope>
    <source>
        <strain evidence="2 3">EB</strain>
    </source>
</reference>
<dbReference type="Pfam" id="PF11959">
    <property type="entry name" value="DUF3473"/>
    <property type="match status" value="1"/>
</dbReference>
<accession>A0ABU3K6D1</accession>
<proteinExistence type="predicted"/>
<dbReference type="Pfam" id="PF01522">
    <property type="entry name" value="Polysacc_deac_1"/>
    <property type="match status" value="1"/>
</dbReference>
<dbReference type="CDD" id="cd10941">
    <property type="entry name" value="CE4_PuuE_HpPgdA_like_2"/>
    <property type="match status" value="1"/>
</dbReference>
<dbReference type="InterPro" id="IPR014344">
    <property type="entry name" value="XrtA_polysacc_deacetyl"/>
</dbReference>
<evidence type="ECO:0000313" key="3">
    <source>
        <dbReference type="Proteomes" id="UP001250932"/>
    </source>
</evidence>
<feature type="domain" description="NodB homology" evidence="1">
    <location>
        <begin position="32"/>
        <end position="305"/>
    </location>
</feature>
<dbReference type="Proteomes" id="UP001250932">
    <property type="component" value="Unassembled WGS sequence"/>
</dbReference>
<dbReference type="SUPFAM" id="SSF88713">
    <property type="entry name" value="Glycoside hydrolase/deacetylase"/>
    <property type="match status" value="1"/>
</dbReference>
<dbReference type="PROSITE" id="PS51677">
    <property type="entry name" value="NODB"/>
    <property type="match status" value="1"/>
</dbReference>
<keyword evidence="3" id="KW-1185">Reference proteome</keyword>